<dbReference type="PROSITE" id="PS00143">
    <property type="entry name" value="INSULINASE"/>
    <property type="match status" value="1"/>
</dbReference>
<evidence type="ECO:0000256" key="1">
    <source>
        <dbReference type="ARBA" id="ARBA00001947"/>
    </source>
</evidence>
<dbReference type="Gene3D" id="3.30.830.10">
    <property type="entry name" value="Metalloenzyme, LuxS/M16 peptidase-like"/>
    <property type="match status" value="4"/>
</dbReference>
<keyword evidence="3" id="KW-0645">Protease</keyword>
<feature type="domain" description="Peptidase M16 C-terminal" evidence="11">
    <location>
        <begin position="776"/>
        <end position="955"/>
    </location>
</feature>
<dbReference type="EMBL" id="QRBB01000001">
    <property type="protein sequence ID" value="RDS77179.1"/>
    <property type="molecule type" value="Genomic_DNA"/>
</dbReference>
<comment type="similarity">
    <text evidence="2 8">Belongs to the peptidase M16 family.</text>
</comment>
<evidence type="ECO:0000256" key="3">
    <source>
        <dbReference type="ARBA" id="ARBA00022670"/>
    </source>
</evidence>
<proteinExistence type="inferred from homology"/>
<evidence type="ECO:0000313" key="12">
    <source>
        <dbReference type="EMBL" id="RDS77179.1"/>
    </source>
</evidence>
<dbReference type="OrthoDB" id="9811314at2"/>
<feature type="domain" description="Peptidase M16 C-terminal" evidence="11">
    <location>
        <begin position="300"/>
        <end position="354"/>
    </location>
</feature>
<evidence type="ECO:0000256" key="5">
    <source>
        <dbReference type="ARBA" id="ARBA00022801"/>
    </source>
</evidence>
<evidence type="ECO:0000313" key="13">
    <source>
        <dbReference type="Proteomes" id="UP000254101"/>
    </source>
</evidence>
<dbReference type="InterPro" id="IPR001431">
    <property type="entry name" value="Pept_M16_Zn_BS"/>
</dbReference>
<dbReference type="Proteomes" id="UP000254101">
    <property type="component" value="Unassembled WGS sequence"/>
</dbReference>
<dbReference type="InterPro" id="IPR007863">
    <property type="entry name" value="Peptidase_M16_C"/>
</dbReference>
<dbReference type="GO" id="GO:0006508">
    <property type="term" value="P:proteolysis"/>
    <property type="evidence" value="ECO:0007669"/>
    <property type="project" value="UniProtKB-KW"/>
</dbReference>
<dbReference type="PANTHER" id="PTHR43690">
    <property type="entry name" value="NARDILYSIN"/>
    <property type="match status" value="1"/>
</dbReference>
<dbReference type="GO" id="GO:0004222">
    <property type="term" value="F:metalloendopeptidase activity"/>
    <property type="evidence" value="ECO:0007669"/>
    <property type="project" value="InterPro"/>
</dbReference>
<dbReference type="InterPro" id="IPR011765">
    <property type="entry name" value="Pept_M16_N"/>
</dbReference>
<dbReference type="Pfam" id="PF05193">
    <property type="entry name" value="Peptidase_M16_C"/>
    <property type="match status" value="2"/>
</dbReference>
<keyword evidence="13" id="KW-1185">Reference proteome</keyword>
<dbReference type="Pfam" id="PF00675">
    <property type="entry name" value="Peptidase_M16"/>
    <property type="match status" value="1"/>
</dbReference>
<keyword evidence="5" id="KW-0378">Hydrolase</keyword>
<evidence type="ECO:0000256" key="9">
    <source>
        <dbReference type="SAM" id="MobiDB-lite"/>
    </source>
</evidence>
<dbReference type="GO" id="GO:0046872">
    <property type="term" value="F:metal ion binding"/>
    <property type="evidence" value="ECO:0007669"/>
    <property type="project" value="UniProtKB-KW"/>
</dbReference>
<evidence type="ECO:0000256" key="4">
    <source>
        <dbReference type="ARBA" id="ARBA00022723"/>
    </source>
</evidence>
<accession>A0A395LKG8</accession>
<name>A0A395LKG8_9SPHN</name>
<evidence type="ECO:0000256" key="8">
    <source>
        <dbReference type="RuleBase" id="RU004447"/>
    </source>
</evidence>
<feature type="compositionally biased region" description="Polar residues" evidence="9">
    <location>
        <begin position="98"/>
        <end position="113"/>
    </location>
</feature>
<protein>
    <submittedName>
        <fullName evidence="12">Insulinase family protein</fullName>
    </submittedName>
</protein>
<evidence type="ECO:0000256" key="6">
    <source>
        <dbReference type="ARBA" id="ARBA00022833"/>
    </source>
</evidence>
<feature type="domain" description="Peptidase M16 N-terminal" evidence="10">
    <location>
        <begin position="145"/>
        <end position="277"/>
    </location>
</feature>
<comment type="cofactor">
    <cofactor evidence="1">
        <name>Zn(2+)</name>
        <dbReference type="ChEBI" id="CHEBI:29105"/>
    </cofactor>
</comment>
<keyword evidence="4" id="KW-0479">Metal-binding</keyword>
<gene>
    <name evidence="12" type="ORF">DL238_05830</name>
</gene>
<evidence type="ECO:0000256" key="7">
    <source>
        <dbReference type="ARBA" id="ARBA00023049"/>
    </source>
</evidence>
<dbReference type="SUPFAM" id="SSF63411">
    <property type="entry name" value="LuxS/MPP-like metallohydrolase"/>
    <property type="match status" value="3"/>
</dbReference>
<sequence length="1027" mass="109182">MATPSSRSSANTSARRCSLRPLLARLRIASAPSVSDICTMSTFAITANLLALVSIDRRMPMHRLSRDSRFSSSFMAIAVGLSLALASGAAAQTAPSSTQDGNTQEAAQRTSTGVPEWGIESPAFEADPDVVFGVLPNGMRYALQRNATPPDEAAIRFNVQVGSREETAAENGAAHFVEHMAFNGSTDIPEGDLLPILERLGLAFGADTNAETSLDYTTYKLALPNLQDETVDTALMVIREMAGELTFDPDAVERERGILLSEAQVRNNPQRRRGADYLAAALPGSRLGDRINADVERIRNISAADLRAFYEGYYRPERATLVIVGDFDVAEMQRKVEAEFSDWQGEGEARPLYDGPVASPSQPAISNFVDPSITEIVELQRISDWDPTPNTVEAQRDEALRAIAGVALSNRINALSRAADSPTLGGQVAGQPLFRSARSYGLLTVAKDGQWRETLALAEQELRRAQQYGFTSDEIVEAKANIETALTNAVAQADGRSSAALAEGLVAASLNEAVPLSPEGNLAFYRAIEPSLTAEAVSGAFQAAWQDGPSVVHVSTKRPIEGGEAKIAAALQESASVAVAPPAEAEAVEFAYSEWGEPGRVVADETIADLGIRTVRFENGLQLNMKVTDFEPGRIAFSMRVGEGTSAFPTDKPGLQQLVPIAISLDGLEAHTPDELRRVLAGEQVALGLSGSTGALVSSGTTTKDDLELQLDLLAAQLTAPAWRPETQAQLAGVIPVAVNNIRSAPTQVLSAALNSVLAGGDARLGTTEVSRLAELSLDDVRAAVAPQLAQGALAVGLVGDFDPEAAISAVAATLGTLPAREVRSESVTSSAPVSFVEDRSPVTLTHTGESDQGALSLSWKTDDSEDLRDDITRDLLAAVMTLRLTETLREELGTTYSPQAFSFSQSTYDGFGHLTAVATVAPEAMDDAARVVREIAAEMAAEPVADDLLERARNPIREGYERAESANSGWVSLVAAAQSDPDLLDRRRARLAILNEVTPATIQAAARTYLQGSAPVEMRVTPEDAD</sequence>
<comment type="caution">
    <text evidence="12">The sequence shown here is derived from an EMBL/GenBank/DDBJ whole genome shotgun (WGS) entry which is preliminary data.</text>
</comment>
<keyword evidence="7" id="KW-0482">Metalloprotease</keyword>
<evidence type="ECO:0000256" key="2">
    <source>
        <dbReference type="ARBA" id="ARBA00007261"/>
    </source>
</evidence>
<organism evidence="12 13">
    <name type="scientific">Alteriqipengyuania lutimaris</name>
    <dbReference type="NCBI Taxonomy" id="1538146"/>
    <lineage>
        <taxon>Bacteria</taxon>
        <taxon>Pseudomonadati</taxon>
        <taxon>Pseudomonadota</taxon>
        <taxon>Alphaproteobacteria</taxon>
        <taxon>Sphingomonadales</taxon>
        <taxon>Erythrobacteraceae</taxon>
        <taxon>Alteriqipengyuania</taxon>
    </lineage>
</organism>
<dbReference type="AlphaFoldDB" id="A0A395LKG8"/>
<evidence type="ECO:0000259" key="11">
    <source>
        <dbReference type="Pfam" id="PF05193"/>
    </source>
</evidence>
<dbReference type="InterPro" id="IPR011249">
    <property type="entry name" value="Metalloenz_LuxS/M16"/>
</dbReference>
<keyword evidence="6" id="KW-0862">Zinc</keyword>
<dbReference type="InterPro" id="IPR050626">
    <property type="entry name" value="Peptidase_M16"/>
</dbReference>
<reference evidence="12 13" key="1">
    <citation type="submission" date="2018-07" db="EMBL/GenBank/DDBJ databases">
        <title>Erythrobacter nanhaiensis sp. nov., a novel member of the genus Erythrobacter isolated from the South China Sea.</title>
        <authorList>
            <person name="Chen X."/>
            <person name="Liu J."/>
        </authorList>
    </citation>
    <scope>NUCLEOTIDE SEQUENCE [LARGE SCALE GENOMIC DNA]</scope>
    <source>
        <strain evidence="12 13">S-5</strain>
    </source>
</reference>
<evidence type="ECO:0000259" key="10">
    <source>
        <dbReference type="Pfam" id="PF00675"/>
    </source>
</evidence>
<feature type="region of interest" description="Disordered" evidence="9">
    <location>
        <begin position="93"/>
        <end position="119"/>
    </location>
</feature>
<dbReference type="PANTHER" id="PTHR43690:SF17">
    <property type="entry name" value="PROTEIN YHJJ"/>
    <property type="match status" value="1"/>
</dbReference>